<protein>
    <recommendedName>
        <fullName evidence="3">DUF4179 domain-containing protein</fullName>
    </recommendedName>
</protein>
<dbReference type="Proteomes" id="UP001595955">
    <property type="component" value="Unassembled WGS sequence"/>
</dbReference>
<dbReference type="RefSeq" id="WP_122823476.1">
    <property type="nucleotide sequence ID" value="NZ_CP033325.1"/>
</dbReference>
<gene>
    <name evidence="1" type="ORF">ACFO3F_10480</name>
</gene>
<evidence type="ECO:0000313" key="1">
    <source>
        <dbReference type="EMBL" id="MFC4555672.1"/>
    </source>
</evidence>
<reference evidence="2" key="1">
    <citation type="journal article" date="2019" name="Int. J. Syst. Evol. Microbiol.">
        <title>The Global Catalogue of Microorganisms (GCM) 10K type strain sequencing project: providing services to taxonomists for standard genome sequencing and annotation.</title>
        <authorList>
            <consortium name="The Broad Institute Genomics Platform"/>
            <consortium name="The Broad Institute Genome Sequencing Center for Infectious Disease"/>
            <person name="Wu L."/>
            <person name="Ma J."/>
        </authorList>
    </citation>
    <scope>NUCLEOTIDE SEQUENCE [LARGE SCALE GENOMIC DNA]</scope>
    <source>
        <strain evidence="2">JCM 3369</strain>
    </source>
</reference>
<organism evidence="1 2">
    <name type="scientific">Georgenia faecalis</name>
    <dbReference type="NCBI Taxonomy" id="2483799"/>
    <lineage>
        <taxon>Bacteria</taxon>
        <taxon>Bacillati</taxon>
        <taxon>Actinomycetota</taxon>
        <taxon>Actinomycetes</taxon>
        <taxon>Micrococcales</taxon>
        <taxon>Bogoriellaceae</taxon>
        <taxon>Georgenia</taxon>
    </lineage>
</organism>
<keyword evidence="2" id="KW-1185">Reference proteome</keyword>
<accession>A0ABV9DB87</accession>
<name>A0ABV9DB87_9MICO</name>
<evidence type="ECO:0008006" key="3">
    <source>
        <dbReference type="Google" id="ProtNLM"/>
    </source>
</evidence>
<dbReference type="EMBL" id="JBHSGF010000006">
    <property type="protein sequence ID" value="MFC4555672.1"/>
    <property type="molecule type" value="Genomic_DNA"/>
</dbReference>
<sequence length="268" mass="27562">MKRISLPADLAMLDPAGTRAEDAHGARAQEMLARIVTSDGASAGFAPGPLPTYASPTRRRWPLMAGAAAAVVAVVLASVLGGRPESAFATWTAVPSPASPADARELGERCAAMGPAGDAGAADIAVVLAERRGDLTFTAVLDAEAGELTACLGGTDYLGAGTAGDIDHDATFDRDAVTVVTQTGTYSDPPNPESPAYTALTGRVGPGVESIEIHTDDGRRVVASIDGSWWGAWWPGLGGPPRIMARGTDGQVWEVPTDLTDIGIDLRF</sequence>
<evidence type="ECO:0000313" key="2">
    <source>
        <dbReference type="Proteomes" id="UP001595955"/>
    </source>
</evidence>
<proteinExistence type="predicted"/>
<comment type="caution">
    <text evidence="1">The sequence shown here is derived from an EMBL/GenBank/DDBJ whole genome shotgun (WGS) entry which is preliminary data.</text>
</comment>